<dbReference type="Proteomes" id="UP000659388">
    <property type="component" value="Unassembled WGS sequence"/>
</dbReference>
<reference evidence="1" key="1">
    <citation type="submission" date="2021-01" db="EMBL/GenBank/DDBJ databases">
        <title>Fulvivirga kasyanovii gen. nov., sp nov., a novel member of the phylum Bacteroidetes isolated from seawater in a mussel farm.</title>
        <authorList>
            <person name="Zhao L.-H."/>
            <person name="Wang Z.-J."/>
        </authorList>
    </citation>
    <scope>NUCLEOTIDE SEQUENCE</scope>
    <source>
        <strain evidence="1">2943</strain>
    </source>
</reference>
<comment type="caution">
    <text evidence="1">The sequence shown here is derived from an EMBL/GenBank/DDBJ whole genome shotgun (WGS) entry which is preliminary data.</text>
</comment>
<protein>
    <submittedName>
        <fullName evidence="1">Uncharacterized protein</fullName>
    </submittedName>
</protein>
<accession>A0A937JZE7</accession>
<dbReference type="EMBL" id="JAESIY010000002">
    <property type="protein sequence ID" value="MBL3655210.1"/>
    <property type="molecule type" value="Genomic_DNA"/>
</dbReference>
<sequence>MSKQKEEAFQQITEYARKLKNQSLDLRSKLTSLVLYAEEVDDLSQEEKNCVLSICEIIAKKNNELIFTEEKLEDVIQQLGKGESVNTHNYSHFNS</sequence>
<keyword evidence="2" id="KW-1185">Reference proteome</keyword>
<name>A0A937JZE7_9BACT</name>
<dbReference type="AlphaFoldDB" id="A0A937JZE7"/>
<organism evidence="1 2">
    <name type="scientific">Fulvivirga sediminis</name>
    <dbReference type="NCBI Taxonomy" id="2803949"/>
    <lineage>
        <taxon>Bacteria</taxon>
        <taxon>Pseudomonadati</taxon>
        <taxon>Bacteroidota</taxon>
        <taxon>Cytophagia</taxon>
        <taxon>Cytophagales</taxon>
        <taxon>Fulvivirgaceae</taxon>
        <taxon>Fulvivirga</taxon>
    </lineage>
</organism>
<evidence type="ECO:0000313" key="1">
    <source>
        <dbReference type="EMBL" id="MBL3655210.1"/>
    </source>
</evidence>
<proteinExistence type="predicted"/>
<gene>
    <name evidence="1" type="ORF">JL102_03655</name>
</gene>
<dbReference type="RefSeq" id="WP_202242620.1">
    <property type="nucleotide sequence ID" value="NZ_JAESIY010000002.1"/>
</dbReference>
<evidence type="ECO:0000313" key="2">
    <source>
        <dbReference type="Proteomes" id="UP000659388"/>
    </source>
</evidence>